<dbReference type="RefSeq" id="WP_138573447.1">
    <property type="nucleotide sequence ID" value="NZ_CP040819.1"/>
</dbReference>
<dbReference type="InterPro" id="IPR032823">
    <property type="entry name" value="BCA_ABC_TP_C"/>
</dbReference>
<dbReference type="SMART" id="SM00382">
    <property type="entry name" value="AAA"/>
    <property type="match status" value="1"/>
</dbReference>
<evidence type="ECO:0000256" key="2">
    <source>
        <dbReference type="ARBA" id="ARBA00022741"/>
    </source>
</evidence>
<dbReference type="OrthoDB" id="9806149at2"/>
<dbReference type="GO" id="GO:0005524">
    <property type="term" value="F:ATP binding"/>
    <property type="evidence" value="ECO:0007669"/>
    <property type="project" value="UniProtKB-KW"/>
</dbReference>
<dbReference type="PROSITE" id="PS50893">
    <property type="entry name" value="ABC_TRANSPORTER_2"/>
    <property type="match status" value="1"/>
</dbReference>
<reference evidence="5 6" key="1">
    <citation type="submission" date="2019-06" db="EMBL/GenBank/DDBJ databases">
        <title>Genome sequence of Rhodobacteraceae bacterium D4M1.</title>
        <authorList>
            <person name="Cao J."/>
        </authorList>
    </citation>
    <scope>NUCLEOTIDE SEQUENCE [LARGE SCALE GENOMIC DNA]</scope>
    <source>
        <strain evidence="5 6">D4M1</strain>
        <plasmid evidence="6">pd4m1a</plasmid>
    </source>
</reference>
<protein>
    <submittedName>
        <fullName evidence="5">ABC transporter ATP-binding protein</fullName>
    </submittedName>
</protein>
<keyword evidence="1" id="KW-0813">Transport</keyword>
<dbReference type="EMBL" id="CP040819">
    <property type="protein sequence ID" value="QDL94069.1"/>
    <property type="molecule type" value="Genomic_DNA"/>
</dbReference>
<organism evidence="5 6">
    <name type="scientific">Paroceanicella profunda</name>
    <dbReference type="NCBI Taxonomy" id="2579971"/>
    <lineage>
        <taxon>Bacteria</taxon>
        <taxon>Pseudomonadati</taxon>
        <taxon>Pseudomonadota</taxon>
        <taxon>Alphaproteobacteria</taxon>
        <taxon>Rhodobacterales</taxon>
        <taxon>Paracoccaceae</taxon>
        <taxon>Paroceanicella</taxon>
    </lineage>
</organism>
<keyword evidence="3 5" id="KW-0067">ATP-binding</keyword>
<evidence type="ECO:0000256" key="1">
    <source>
        <dbReference type="ARBA" id="ARBA00022448"/>
    </source>
</evidence>
<dbReference type="SUPFAM" id="SSF52540">
    <property type="entry name" value="P-loop containing nucleoside triphosphate hydrolases"/>
    <property type="match status" value="1"/>
</dbReference>
<dbReference type="Pfam" id="PF12399">
    <property type="entry name" value="BCA_ABC_TP_C"/>
    <property type="match status" value="1"/>
</dbReference>
<dbReference type="Pfam" id="PF00005">
    <property type="entry name" value="ABC_tran"/>
    <property type="match status" value="1"/>
</dbReference>
<gene>
    <name evidence="5" type="ORF">FDP22_19560</name>
</gene>
<dbReference type="InterPro" id="IPR003593">
    <property type="entry name" value="AAA+_ATPase"/>
</dbReference>
<dbReference type="KEGG" id="ppru:FDP22_19560"/>
<keyword evidence="2" id="KW-0547">Nucleotide-binding</keyword>
<evidence type="ECO:0000259" key="4">
    <source>
        <dbReference type="PROSITE" id="PS50893"/>
    </source>
</evidence>
<name>A0A5B8G3U6_9RHOB</name>
<feature type="domain" description="ABC transporter" evidence="4">
    <location>
        <begin position="5"/>
        <end position="253"/>
    </location>
</feature>
<evidence type="ECO:0000313" key="5">
    <source>
        <dbReference type="EMBL" id="QDL94069.1"/>
    </source>
</evidence>
<dbReference type="AlphaFoldDB" id="A0A5B8G3U6"/>
<dbReference type="CDD" id="cd03219">
    <property type="entry name" value="ABC_Mj1267_LivG_branched"/>
    <property type="match status" value="1"/>
</dbReference>
<proteinExistence type="predicted"/>
<dbReference type="GO" id="GO:0005886">
    <property type="term" value="C:plasma membrane"/>
    <property type="evidence" value="ECO:0007669"/>
    <property type="project" value="TreeGrafter"/>
</dbReference>
<dbReference type="PANTHER" id="PTHR45772">
    <property type="entry name" value="CONSERVED COMPONENT OF ABC TRANSPORTER FOR NATURAL AMINO ACIDS-RELATED"/>
    <property type="match status" value="1"/>
</dbReference>
<keyword evidence="6" id="KW-1185">Reference proteome</keyword>
<evidence type="ECO:0000313" key="6">
    <source>
        <dbReference type="Proteomes" id="UP000305888"/>
    </source>
</evidence>
<keyword evidence="5" id="KW-0614">Plasmid</keyword>
<dbReference type="PANTHER" id="PTHR45772:SF9">
    <property type="entry name" value="CONSERVED COMPONENT OF ABC TRANSPORTER FOR NATURAL AMINO ACIDS"/>
    <property type="match status" value="1"/>
</dbReference>
<dbReference type="Proteomes" id="UP000305888">
    <property type="component" value="Plasmid pD4M1A"/>
</dbReference>
<geneLocation type="plasmid" evidence="6">
    <name>pd4m1a</name>
</geneLocation>
<dbReference type="InterPro" id="IPR027417">
    <property type="entry name" value="P-loop_NTPase"/>
</dbReference>
<dbReference type="Gene3D" id="3.40.50.300">
    <property type="entry name" value="P-loop containing nucleotide triphosphate hydrolases"/>
    <property type="match status" value="1"/>
</dbReference>
<dbReference type="GO" id="GO:0016887">
    <property type="term" value="F:ATP hydrolysis activity"/>
    <property type="evidence" value="ECO:0007669"/>
    <property type="project" value="InterPro"/>
</dbReference>
<evidence type="ECO:0000256" key="3">
    <source>
        <dbReference type="ARBA" id="ARBA00022840"/>
    </source>
</evidence>
<dbReference type="InterPro" id="IPR051120">
    <property type="entry name" value="ABC_AA/LPS_Transport"/>
</dbReference>
<dbReference type="FunFam" id="3.40.50.300:FF:000421">
    <property type="entry name" value="Branched-chain amino acid ABC transporter ATP-binding protein"/>
    <property type="match status" value="1"/>
</dbReference>
<dbReference type="InterPro" id="IPR003439">
    <property type="entry name" value="ABC_transporter-like_ATP-bd"/>
</dbReference>
<accession>A0A5B8G3U6</accession>
<sequence length="254" mass="26719">MTDLLTVEGLSVRFAGLTALDAVSFRLSEGQVRAVIGPNGAGKTTLFNAISGYVRPSAGRVLLRGQDVAGDSPHAIAGHGIRRTFQNGGLFPALTVLENVLTGLTTETPGSFLDLLFGRRRALEAERAAIAKARALLELMSMGHMADARAGSLSGGQQRIVEIIRTVASEPPVLLLDEPAVGLSPVARAQMMEIIARLTGEKGVAVLLIEHAVELVMASADRILVMAAGKRIAEGTPDEIRADRAVLEAYLGHA</sequence>